<feature type="transmembrane region" description="Helical" evidence="1">
    <location>
        <begin position="278"/>
        <end position="297"/>
    </location>
</feature>
<dbReference type="InterPro" id="IPR027417">
    <property type="entry name" value="P-loop_NTPase"/>
</dbReference>
<feature type="transmembrane region" description="Helical" evidence="1">
    <location>
        <begin position="155"/>
        <end position="172"/>
    </location>
</feature>
<keyword evidence="1" id="KW-0472">Membrane</keyword>
<dbReference type="EMBL" id="PUJU01000004">
    <property type="protein sequence ID" value="NHB86637.1"/>
    <property type="molecule type" value="Genomic_DNA"/>
</dbReference>
<proteinExistence type="predicted"/>
<name>A0ABX0GDM7_9GAMM</name>
<dbReference type="RefSeq" id="WP_133813007.1">
    <property type="nucleotide sequence ID" value="NZ_CAWPIF010000004.1"/>
</dbReference>
<evidence type="ECO:0000313" key="3">
    <source>
        <dbReference type="Proteomes" id="UP000697802"/>
    </source>
</evidence>
<feature type="transmembrane region" description="Helical" evidence="1">
    <location>
        <begin position="12"/>
        <end position="38"/>
    </location>
</feature>
<dbReference type="SUPFAM" id="SSF52540">
    <property type="entry name" value="P-loop containing nucleoside triphosphate hydrolases"/>
    <property type="match status" value="1"/>
</dbReference>
<organism evidence="2 3">
    <name type="scientific">Photorhabdus tasmaniensis</name>
    <dbReference type="NCBI Taxonomy" id="1004159"/>
    <lineage>
        <taxon>Bacteria</taxon>
        <taxon>Pseudomonadati</taxon>
        <taxon>Pseudomonadota</taxon>
        <taxon>Gammaproteobacteria</taxon>
        <taxon>Enterobacterales</taxon>
        <taxon>Morganellaceae</taxon>
        <taxon>Photorhabdus</taxon>
    </lineage>
</organism>
<protein>
    <recommendedName>
        <fullName evidence="4">AAA+ ATPase domain-containing protein</fullName>
    </recommendedName>
</protein>
<comment type="caution">
    <text evidence="2">The sequence shown here is derived from an EMBL/GenBank/DDBJ whole genome shotgun (WGS) entry which is preliminary data.</text>
</comment>
<evidence type="ECO:0008006" key="4">
    <source>
        <dbReference type="Google" id="ProtNLM"/>
    </source>
</evidence>
<dbReference type="Gene3D" id="3.40.50.300">
    <property type="entry name" value="P-loop containing nucleotide triphosphate hydrolases"/>
    <property type="match status" value="1"/>
</dbReference>
<feature type="transmembrane region" description="Helical" evidence="1">
    <location>
        <begin position="129"/>
        <end position="149"/>
    </location>
</feature>
<evidence type="ECO:0000313" key="2">
    <source>
        <dbReference type="EMBL" id="NHB86637.1"/>
    </source>
</evidence>
<feature type="transmembrane region" description="Helical" evidence="1">
    <location>
        <begin position="236"/>
        <end position="258"/>
    </location>
</feature>
<feature type="transmembrane region" description="Helical" evidence="1">
    <location>
        <begin position="50"/>
        <end position="75"/>
    </location>
</feature>
<keyword evidence="1" id="KW-0812">Transmembrane</keyword>
<accession>A0ABX0GDM7</accession>
<evidence type="ECO:0000256" key="1">
    <source>
        <dbReference type="SAM" id="Phobius"/>
    </source>
</evidence>
<sequence length="459" mass="51790">MEIKKSALGFLINKAFTFALTFLIVQQLIVASSTYWIAGLAKQVGANENLTLYLVLFILSLTLVYIPSSLAAVFLEKSKFLALEKYVERFRLNFWNRASIRTSKEFKDYHLPYVSSEGFLVFDESSKFIFDWTSVVLNVALNVLALSLVLDSSIAWSYLVGLVLVLIVIFSFRKKIHAEGAEAQSARTALQRVLSLAWDNFLLGNKYNQSLYQRELRVRQSSALGTAVRSQYWNNFASAVGMLLMMAPVLVWTSILFFKNMDNPSVLAVLVATLPRQVLILQHAYVVIFYSTSWSALSARLKGLGQSVETSKTLQNPEERIQWNRLQSETHGTLPNLASLRELIAKPTPSSGRITIRGPNGTGKSTFLCLLKERLGESAYYLPAHHELVFERTSEKNLSTGQALREFLEEISAKAADDIKILMLDEWDANLDLQSRQIFSELIDKLSESLLVVEIRHNV</sequence>
<keyword evidence="3" id="KW-1185">Reference proteome</keyword>
<dbReference type="CDD" id="cd00267">
    <property type="entry name" value="ABC_ATPase"/>
    <property type="match status" value="1"/>
</dbReference>
<reference evidence="2 3" key="1">
    <citation type="submission" date="2018-02" db="EMBL/GenBank/DDBJ databases">
        <authorList>
            <person name="Machado R.A."/>
        </authorList>
    </citation>
    <scope>NUCLEOTIDE SEQUENCE [LARGE SCALE GENOMIC DNA]</scope>
    <source>
        <strain evidence="2 3">T327</strain>
    </source>
</reference>
<gene>
    <name evidence="2" type="ORF">C5471_02485</name>
</gene>
<dbReference type="Proteomes" id="UP000697802">
    <property type="component" value="Unassembled WGS sequence"/>
</dbReference>
<keyword evidence="1" id="KW-1133">Transmembrane helix</keyword>